<dbReference type="SUPFAM" id="SSF54980">
    <property type="entry name" value="EF-G C-terminal domain-like"/>
    <property type="match status" value="1"/>
</dbReference>
<dbReference type="GO" id="GO:0003746">
    <property type="term" value="F:translation elongation factor activity"/>
    <property type="evidence" value="ECO:0007669"/>
    <property type="project" value="TreeGrafter"/>
</dbReference>
<evidence type="ECO:0000313" key="5">
    <source>
        <dbReference type="EMBL" id="VYS99943.1"/>
    </source>
</evidence>
<dbReference type="InterPro" id="IPR020568">
    <property type="entry name" value="Ribosomal_Su5_D2-typ_SF"/>
</dbReference>
<accession>A0A6N2T2A3</accession>
<dbReference type="CDD" id="cd01684">
    <property type="entry name" value="Tet_like_IV"/>
    <property type="match status" value="1"/>
</dbReference>
<feature type="domain" description="Translation elongation factor EFG/EF2" evidence="4">
    <location>
        <begin position="1"/>
        <end position="112"/>
    </location>
</feature>
<dbReference type="Gene3D" id="3.30.230.10">
    <property type="match status" value="1"/>
</dbReference>
<dbReference type="SMART" id="SM00889">
    <property type="entry name" value="EFG_IV"/>
    <property type="match status" value="1"/>
</dbReference>
<keyword evidence="2" id="KW-0648">Protein biosynthesis</keyword>
<dbReference type="InterPro" id="IPR014721">
    <property type="entry name" value="Ribsml_uS5_D2-typ_fold_subgr"/>
</dbReference>
<dbReference type="PANTHER" id="PTHR43636:SF2">
    <property type="entry name" value="ELONGATION FACTOR G, MITOCHONDRIAL"/>
    <property type="match status" value="1"/>
</dbReference>
<dbReference type="SUPFAM" id="SSF54211">
    <property type="entry name" value="Ribosomal protein S5 domain 2-like"/>
    <property type="match status" value="1"/>
</dbReference>
<evidence type="ECO:0000256" key="1">
    <source>
        <dbReference type="ARBA" id="ARBA00022741"/>
    </source>
</evidence>
<gene>
    <name evidence="5" type="primary">tetO_1</name>
    <name evidence="5" type="ORF">BBLFYP81_01211</name>
</gene>
<dbReference type="Pfam" id="PF03764">
    <property type="entry name" value="EFG_IV"/>
    <property type="match status" value="1"/>
</dbReference>
<protein>
    <submittedName>
        <fullName evidence="5">Tetracycline resistance protein TetO</fullName>
    </submittedName>
</protein>
<dbReference type="InterPro" id="IPR035650">
    <property type="entry name" value="Tet_C"/>
</dbReference>
<evidence type="ECO:0000259" key="4">
    <source>
        <dbReference type="SMART" id="SM00889"/>
    </source>
</evidence>
<proteinExistence type="predicted"/>
<dbReference type="Gene3D" id="3.30.70.240">
    <property type="match status" value="1"/>
</dbReference>
<reference evidence="5" key="1">
    <citation type="submission" date="2019-11" db="EMBL/GenBank/DDBJ databases">
        <authorList>
            <person name="Feng L."/>
        </authorList>
    </citation>
    <scope>NUCLEOTIDE SEQUENCE</scope>
    <source>
        <strain evidence="5">BbreveLFYP81</strain>
    </source>
</reference>
<evidence type="ECO:0000256" key="2">
    <source>
        <dbReference type="ARBA" id="ARBA00022917"/>
    </source>
</evidence>
<evidence type="ECO:0000256" key="3">
    <source>
        <dbReference type="ARBA" id="ARBA00023134"/>
    </source>
</evidence>
<dbReference type="EMBL" id="CACRSN010000009">
    <property type="protein sequence ID" value="VYS99943.1"/>
    <property type="molecule type" value="Genomic_DNA"/>
</dbReference>
<dbReference type="CDD" id="cd03711">
    <property type="entry name" value="Tet_C"/>
    <property type="match status" value="1"/>
</dbReference>
<dbReference type="InterPro" id="IPR000640">
    <property type="entry name" value="EFG_V-like"/>
</dbReference>
<dbReference type="GO" id="GO:0003924">
    <property type="term" value="F:GTPase activity"/>
    <property type="evidence" value="ECO:0007669"/>
    <property type="project" value="TreeGrafter"/>
</dbReference>
<name>A0A6N2T2A3_BIFBR</name>
<dbReference type="Pfam" id="PF00679">
    <property type="entry name" value="EFG_C"/>
    <property type="match status" value="1"/>
</dbReference>
<dbReference type="AlphaFoldDB" id="A0A6N2T2A3"/>
<sequence length="219" mass="25023">MERPLRKAEYTIHIEVPPNPFWASVGLSIEPLPIGSGVQYESRVSLGYLNQSFQNAVMEGVLYGCEQGLYGWKVTDCKICFEYGLYYSPVSTPADFRLLSPIVLEQALKKAGTELLEPYLHFEIYAPQEYLSRAYHDAPRYCADIVSTQIKNDEVILKGEIPARCIQEYRNDLTYFTNGQGVCLTELKGYQPAIGKFICQPRRPNSRIDKVRHMFHKLA</sequence>
<keyword evidence="3" id="KW-0342">GTP-binding</keyword>
<dbReference type="GO" id="GO:0005525">
    <property type="term" value="F:GTP binding"/>
    <property type="evidence" value="ECO:0007669"/>
    <property type="project" value="UniProtKB-KW"/>
</dbReference>
<keyword evidence="1" id="KW-0547">Nucleotide-binding</keyword>
<dbReference type="PANTHER" id="PTHR43636">
    <property type="entry name" value="ELONGATION FACTOR G, MITOCHONDRIAL"/>
    <property type="match status" value="1"/>
</dbReference>
<organism evidence="5">
    <name type="scientific">Bifidobacterium breve</name>
    <dbReference type="NCBI Taxonomy" id="1685"/>
    <lineage>
        <taxon>Bacteria</taxon>
        <taxon>Bacillati</taxon>
        <taxon>Actinomycetota</taxon>
        <taxon>Actinomycetes</taxon>
        <taxon>Bifidobacteriales</taxon>
        <taxon>Bifidobacteriaceae</taxon>
        <taxon>Bifidobacterium</taxon>
    </lineage>
</organism>
<dbReference type="PRINTS" id="PR01037">
    <property type="entry name" value="TCRTETOQM"/>
</dbReference>
<dbReference type="InterPro" id="IPR035647">
    <property type="entry name" value="EFG_III/V"/>
</dbReference>
<dbReference type="InterPro" id="IPR005517">
    <property type="entry name" value="Transl_elong_EFG/EF2_IV"/>
</dbReference>